<dbReference type="EMBL" id="NEVP01000009">
    <property type="protein sequence ID" value="OZI48914.1"/>
    <property type="molecule type" value="Genomic_DNA"/>
</dbReference>
<feature type="domain" description="HTH luxR-type" evidence="4">
    <location>
        <begin position="161"/>
        <end position="226"/>
    </location>
</feature>
<evidence type="ECO:0008006" key="8">
    <source>
        <dbReference type="Google" id="ProtNLM"/>
    </source>
</evidence>
<gene>
    <name evidence="6" type="ORF">CAL25_14890</name>
</gene>
<dbReference type="InterPro" id="IPR011006">
    <property type="entry name" value="CheY-like_superfamily"/>
</dbReference>
<protein>
    <recommendedName>
        <fullName evidence="8">DNA-binding response regulator</fullName>
    </recommendedName>
</protein>
<dbReference type="PRINTS" id="PR00038">
    <property type="entry name" value="HTHLUXR"/>
</dbReference>
<dbReference type="GO" id="GO:0006355">
    <property type="term" value="P:regulation of DNA-templated transcription"/>
    <property type="evidence" value="ECO:0007669"/>
    <property type="project" value="InterPro"/>
</dbReference>
<dbReference type="InterPro" id="IPR039420">
    <property type="entry name" value="WalR-like"/>
</dbReference>
<dbReference type="Pfam" id="PF00072">
    <property type="entry name" value="Response_reg"/>
    <property type="match status" value="1"/>
</dbReference>
<dbReference type="SMART" id="SM00448">
    <property type="entry name" value="REC"/>
    <property type="match status" value="1"/>
</dbReference>
<dbReference type="PANTHER" id="PTHR43214:SF17">
    <property type="entry name" value="TRANSCRIPTIONAL REGULATORY PROTEIN RCSB"/>
    <property type="match status" value="1"/>
</dbReference>
<dbReference type="GO" id="GO:0000160">
    <property type="term" value="P:phosphorelay signal transduction system"/>
    <property type="evidence" value="ECO:0007669"/>
    <property type="project" value="InterPro"/>
</dbReference>
<feature type="modified residue" description="4-aspartylphosphate" evidence="3">
    <location>
        <position position="63"/>
    </location>
</feature>
<reference evidence="6 7" key="1">
    <citation type="submission" date="2017-05" db="EMBL/GenBank/DDBJ databases">
        <title>Complete and WGS of Bordetella genogroups.</title>
        <authorList>
            <person name="Spilker T."/>
            <person name="LiPuma J."/>
        </authorList>
    </citation>
    <scope>NUCLEOTIDE SEQUENCE [LARGE SCALE GENOMIC DNA]</scope>
    <source>
        <strain evidence="6 7">AU10456</strain>
    </source>
</reference>
<evidence type="ECO:0000259" key="4">
    <source>
        <dbReference type="PROSITE" id="PS50043"/>
    </source>
</evidence>
<dbReference type="CDD" id="cd06170">
    <property type="entry name" value="LuxR_C_like"/>
    <property type="match status" value="1"/>
</dbReference>
<dbReference type="CDD" id="cd17535">
    <property type="entry name" value="REC_NarL-like"/>
    <property type="match status" value="1"/>
</dbReference>
<dbReference type="Pfam" id="PF00196">
    <property type="entry name" value="GerE"/>
    <property type="match status" value="1"/>
</dbReference>
<dbReference type="SMART" id="SM00421">
    <property type="entry name" value="HTH_LUXR"/>
    <property type="match status" value="1"/>
</dbReference>
<dbReference type="SUPFAM" id="SSF46894">
    <property type="entry name" value="C-terminal effector domain of the bipartite response regulators"/>
    <property type="match status" value="1"/>
</dbReference>
<keyword evidence="7" id="KW-1185">Reference proteome</keyword>
<evidence type="ECO:0000313" key="7">
    <source>
        <dbReference type="Proteomes" id="UP000216913"/>
    </source>
</evidence>
<keyword evidence="1 3" id="KW-0597">Phosphoprotein</keyword>
<evidence type="ECO:0000256" key="2">
    <source>
        <dbReference type="ARBA" id="ARBA00023125"/>
    </source>
</evidence>
<name>A0A261TH09_9BORD</name>
<dbReference type="PROSITE" id="PS50110">
    <property type="entry name" value="RESPONSE_REGULATORY"/>
    <property type="match status" value="1"/>
</dbReference>
<dbReference type="InterPro" id="IPR016032">
    <property type="entry name" value="Sig_transdc_resp-reg_C-effctor"/>
</dbReference>
<dbReference type="PROSITE" id="PS50043">
    <property type="entry name" value="HTH_LUXR_2"/>
    <property type="match status" value="1"/>
</dbReference>
<keyword evidence="2" id="KW-0238">DNA-binding</keyword>
<evidence type="ECO:0000256" key="1">
    <source>
        <dbReference type="ARBA" id="ARBA00022553"/>
    </source>
</evidence>
<evidence type="ECO:0000256" key="3">
    <source>
        <dbReference type="PROSITE-ProRule" id="PRU00169"/>
    </source>
</evidence>
<proteinExistence type="predicted"/>
<dbReference type="InterPro" id="IPR058245">
    <property type="entry name" value="NreC/VraR/RcsB-like_REC"/>
</dbReference>
<dbReference type="InterPro" id="IPR001789">
    <property type="entry name" value="Sig_transdc_resp-reg_receiver"/>
</dbReference>
<feature type="domain" description="Response regulatory" evidence="5">
    <location>
        <begin position="10"/>
        <end position="135"/>
    </location>
</feature>
<dbReference type="PANTHER" id="PTHR43214">
    <property type="entry name" value="TWO-COMPONENT RESPONSE REGULATOR"/>
    <property type="match status" value="1"/>
</dbReference>
<dbReference type="GO" id="GO:0003677">
    <property type="term" value="F:DNA binding"/>
    <property type="evidence" value="ECO:0007669"/>
    <property type="project" value="UniProtKB-KW"/>
</dbReference>
<dbReference type="OrthoDB" id="8585266at2"/>
<evidence type="ECO:0000259" key="5">
    <source>
        <dbReference type="PROSITE" id="PS50110"/>
    </source>
</evidence>
<comment type="caution">
    <text evidence="6">The sequence shown here is derived from an EMBL/GenBank/DDBJ whole genome shotgun (WGS) entry which is preliminary data.</text>
</comment>
<sequence length="228" mass="24415">MLPGWSSACRVIIADDHPLVPVAVAKSLSSSGDFCIVAIVNSGDALLERLAISAAPCDLIVTDFAMQSDETERVGLDGARLLGLLQRNYPDIPVVVLTMINNGGMLRSMLREGVHGIVSKDEPPNVLAQVCAKVMIGAQVPVLSPKVANRLEPESGGVSVRRGREPVLSQKESEVVRLFAQGYSLTDISHQLSRAITTVATQKRSAMRKLNLNTNADLIRYASEAGMV</sequence>
<dbReference type="InterPro" id="IPR000792">
    <property type="entry name" value="Tscrpt_reg_LuxR_C"/>
</dbReference>
<dbReference type="Gene3D" id="1.10.10.10">
    <property type="entry name" value="Winged helix-like DNA-binding domain superfamily/Winged helix DNA-binding domain"/>
    <property type="match status" value="1"/>
</dbReference>
<evidence type="ECO:0000313" key="6">
    <source>
        <dbReference type="EMBL" id="OZI48914.1"/>
    </source>
</evidence>
<dbReference type="Gene3D" id="3.40.50.2300">
    <property type="match status" value="1"/>
</dbReference>
<organism evidence="6 7">
    <name type="scientific">Bordetella genomosp. 5</name>
    <dbReference type="NCBI Taxonomy" id="1395608"/>
    <lineage>
        <taxon>Bacteria</taxon>
        <taxon>Pseudomonadati</taxon>
        <taxon>Pseudomonadota</taxon>
        <taxon>Betaproteobacteria</taxon>
        <taxon>Burkholderiales</taxon>
        <taxon>Alcaligenaceae</taxon>
        <taxon>Bordetella</taxon>
    </lineage>
</organism>
<accession>A0A261TH09</accession>
<dbReference type="InterPro" id="IPR036388">
    <property type="entry name" value="WH-like_DNA-bd_sf"/>
</dbReference>
<dbReference type="Proteomes" id="UP000216913">
    <property type="component" value="Unassembled WGS sequence"/>
</dbReference>
<dbReference type="AlphaFoldDB" id="A0A261TH09"/>
<dbReference type="SUPFAM" id="SSF52172">
    <property type="entry name" value="CheY-like"/>
    <property type="match status" value="1"/>
</dbReference>